<evidence type="ECO:0008006" key="4">
    <source>
        <dbReference type="Google" id="ProtNLM"/>
    </source>
</evidence>
<evidence type="ECO:0000313" key="3">
    <source>
        <dbReference type="Proteomes" id="UP000286746"/>
    </source>
</evidence>
<proteinExistence type="predicted"/>
<name>A0A401W5A0_STREY</name>
<dbReference type="Proteomes" id="UP000286746">
    <property type="component" value="Unassembled WGS sequence"/>
</dbReference>
<keyword evidence="3" id="KW-1185">Reference proteome</keyword>
<organism evidence="2 3">
    <name type="scientific">Streptomyces paromomycinus</name>
    <name type="common">Streptomyces rimosus subsp. paromomycinus</name>
    <dbReference type="NCBI Taxonomy" id="92743"/>
    <lineage>
        <taxon>Bacteria</taxon>
        <taxon>Bacillati</taxon>
        <taxon>Actinomycetota</taxon>
        <taxon>Actinomycetes</taxon>
        <taxon>Kitasatosporales</taxon>
        <taxon>Streptomycetaceae</taxon>
        <taxon>Streptomyces</taxon>
    </lineage>
</organism>
<feature type="region of interest" description="Disordered" evidence="1">
    <location>
        <begin position="47"/>
        <end position="85"/>
    </location>
</feature>
<dbReference type="RefSeq" id="WP_174857194.1">
    <property type="nucleotide sequence ID" value="NZ_BHZD01000001.1"/>
</dbReference>
<dbReference type="InterPro" id="IPR026496">
    <property type="entry name" value="GRASP_targ"/>
</dbReference>
<dbReference type="EMBL" id="BHZD01000001">
    <property type="protein sequence ID" value="GCD44514.1"/>
    <property type="molecule type" value="Genomic_DNA"/>
</dbReference>
<dbReference type="InterPro" id="IPR025843">
    <property type="entry name" value="Actino_peptide"/>
</dbReference>
<dbReference type="Pfam" id="PF14408">
    <property type="entry name" value="Actino_peptide"/>
    <property type="match status" value="1"/>
</dbReference>
<evidence type="ECO:0000256" key="1">
    <source>
        <dbReference type="SAM" id="MobiDB-lite"/>
    </source>
</evidence>
<dbReference type="AlphaFoldDB" id="A0A401W5A0"/>
<comment type="caution">
    <text evidence="2">The sequence shown here is derived from an EMBL/GenBank/DDBJ whole genome shotgun (WGS) entry which is preliminary data.</text>
</comment>
<gene>
    <name evidence="2" type="ORF">GKJPGBOP_04214</name>
</gene>
<sequence length="85" mass="8842">MASTAPWGLCLVTDRLPAGPPTYASVYLDEGTQTAVYTDANGRVVEMGKHGTNKTTGTASFSGGGDGQQPAPQVQDDNTTDYESD</sequence>
<protein>
    <recommendedName>
        <fullName evidence="4">ATP-grasp-modified RiPP</fullName>
    </recommendedName>
</protein>
<evidence type="ECO:0000313" key="2">
    <source>
        <dbReference type="EMBL" id="GCD44514.1"/>
    </source>
</evidence>
<reference evidence="2 3" key="1">
    <citation type="submission" date="2018-11" db="EMBL/GenBank/DDBJ databases">
        <title>Whole genome sequence of Streptomyces paromomycinus NBRC 15454(T).</title>
        <authorList>
            <person name="Komaki H."/>
            <person name="Tamura T."/>
        </authorList>
    </citation>
    <scope>NUCLEOTIDE SEQUENCE [LARGE SCALE GENOMIC DNA]</scope>
    <source>
        <strain evidence="2 3">NBRC 15454</strain>
    </source>
</reference>
<accession>A0A401W5A0</accession>
<dbReference type="NCBIfam" id="TIGR04186">
    <property type="entry name" value="GRASP_targ"/>
    <property type="match status" value="1"/>
</dbReference>